<accession>A0ACC0GUP8</accession>
<reference evidence="1 2" key="1">
    <citation type="journal article" date="2022" name="Plant J.">
        <title>Chromosome-level genome of Camellia lanceoleosa provides a valuable resource for understanding genome evolution and self-incompatibility.</title>
        <authorList>
            <person name="Gong W."/>
            <person name="Xiao S."/>
            <person name="Wang L."/>
            <person name="Liao Z."/>
            <person name="Chang Y."/>
            <person name="Mo W."/>
            <person name="Hu G."/>
            <person name="Li W."/>
            <person name="Zhao G."/>
            <person name="Zhu H."/>
            <person name="Hu X."/>
            <person name="Ji K."/>
            <person name="Xiang X."/>
            <person name="Song Q."/>
            <person name="Yuan D."/>
            <person name="Jin S."/>
            <person name="Zhang L."/>
        </authorList>
    </citation>
    <scope>NUCLEOTIDE SEQUENCE [LARGE SCALE GENOMIC DNA]</scope>
    <source>
        <strain evidence="1">SQ_2022a</strain>
    </source>
</reference>
<gene>
    <name evidence="1" type="ORF">LOK49_LG08G01407</name>
</gene>
<proteinExistence type="predicted"/>
<comment type="caution">
    <text evidence="1">The sequence shown here is derived from an EMBL/GenBank/DDBJ whole genome shotgun (WGS) entry which is preliminary data.</text>
</comment>
<evidence type="ECO:0000313" key="1">
    <source>
        <dbReference type="EMBL" id="KAI8004550.1"/>
    </source>
</evidence>
<sequence>MNLTSRVSIPSSKSPKGVFGFHFPGYESYPENDSSIKMLEVAMQRLTNLCSVLNDMEPICVLNHVFVLKELDKMQGEQQSKGCKSLELAFCILWGGNCDGSICYSRFCYKTFAIERFLPC</sequence>
<dbReference type="EMBL" id="CM045766">
    <property type="protein sequence ID" value="KAI8004550.1"/>
    <property type="molecule type" value="Genomic_DNA"/>
</dbReference>
<dbReference type="Proteomes" id="UP001060215">
    <property type="component" value="Chromosome 9"/>
</dbReference>
<name>A0ACC0GUP8_9ERIC</name>
<evidence type="ECO:0000313" key="2">
    <source>
        <dbReference type="Proteomes" id="UP001060215"/>
    </source>
</evidence>
<keyword evidence="2" id="KW-1185">Reference proteome</keyword>
<organism evidence="1 2">
    <name type="scientific">Camellia lanceoleosa</name>
    <dbReference type="NCBI Taxonomy" id="1840588"/>
    <lineage>
        <taxon>Eukaryota</taxon>
        <taxon>Viridiplantae</taxon>
        <taxon>Streptophyta</taxon>
        <taxon>Embryophyta</taxon>
        <taxon>Tracheophyta</taxon>
        <taxon>Spermatophyta</taxon>
        <taxon>Magnoliopsida</taxon>
        <taxon>eudicotyledons</taxon>
        <taxon>Gunneridae</taxon>
        <taxon>Pentapetalae</taxon>
        <taxon>asterids</taxon>
        <taxon>Ericales</taxon>
        <taxon>Theaceae</taxon>
        <taxon>Camellia</taxon>
    </lineage>
</organism>
<protein>
    <submittedName>
        <fullName evidence="1">Protein NAP1</fullName>
    </submittedName>
</protein>